<dbReference type="Proteomes" id="UP000276254">
    <property type="component" value="Plasmid unnamed1"/>
</dbReference>
<evidence type="ECO:0000256" key="6">
    <source>
        <dbReference type="ARBA" id="ARBA00023211"/>
    </source>
</evidence>
<dbReference type="PANTHER" id="PTHR12318:SF0">
    <property type="entry name" value="ACYL-COENZYME A DIPHOSPHATASE NUDT19"/>
    <property type="match status" value="1"/>
</dbReference>
<organism evidence="8 9">
    <name type="scientific">Sphingomonas paeninsulae</name>
    <dbReference type="NCBI Taxonomy" id="2319844"/>
    <lineage>
        <taxon>Bacteria</taxon>
        <taxon>Pseudomonadati</taxon>
        <taxon>Pseudomonadota</taxon>
        <taxon>Alphaproteobacteria</taxon>
        <taxon>Sphingomonadales</taxon>
        <taxon>Sphingomonadaceae</taxon>
        <taxon>Sphingomonas</taxon>
    </lineage>
</organism>
<evidence type="ECO:0000256" key="2">
    <source>
        <dbReference type="ARBA" id="ARBA00001946"/>
    </source>
</evidence>
<keyword evidence="3" id="KW-0479">Metal-binding</keyword>
<dbReference type="GO" id="GO:0046872">
    <property type="term" value="F:metal ion binding"/>
    <property type="evidence" value="ECO:0007669"/>
    <property type="project" value="UniProtKB-KW"/>
</dbReference>
<keyword evidence="8" id="KW-0614">Plasmid</keyword>
<dbReference type="SUPFAM" id="SSF55811">
    <property type="entry name" value="Nudix"/>
    <property type="match status" value="1"/>
</dbReference>
<feature type="domain" description="Nudix hydrolase" evidence="7">
    <location>
        <begin position="19"/>
        <end position="201"/>
    </location>
</feature>
<dbReference type="OrthoDB" id="7183442at2"/>
<dbReference type="RefSeq" id="WP_121151967.1">
    <property type="nucleotide sequence ID" value="NZ_CP032828.1"/>
</dbReference>
<evidence type="ECO:0000256" key="4">
    <source>
        <dbReference type="ARBA" id="ARBA00022801"/>
    </source>
</evidence>
<evidence type="ECO:0000313" key="8">
    <source>
        <dbReference type="EMBL" id="AYJ85399.1"/>
    </source>
</evidence>
<dbReference type="PROSITE" id="PS51462">
    <property type="entry name" value="NUDIX"/>
    <property type="match status" value="1"/>
</dbReference>
<dbReference type="CDD" id="cd18870">
    <property type="entry name" value="NUDIX_AcylCoAdiphos_Nudt19"/>
    <property type="match status" value="1"/>
</dbReference>
<keyword evidence="5" id="KW-0460">Magnesium</keyword>
<accession>A0A494T7S7</accession>
<evidence type="ECO:0000259" key="7">
    <source>
        <dbReference type="PROSITE" id="PS51462"/>
    </source>
</evidence>
<evidence type="ECO:0000256" key="5">
    <source>
        <dbReference type="ARBA" id="ARBA00022842"/>
    </source>
</evidence>
<evidence type="ECO:0000313" key="9">
    <source>
        <dbReference type="Proteomes" id="UP000276254"/>
    </source>
</evidence>
<dbReference type="EMBL" id="CP032828">
    <property type="protein sequence ID" value="AYJ85399.1"/>
    <property type="molecule type" value="Genomic_DNA"/>
</dbReference>
<dbReference type="Pfam" id="PF00293">
    <property type="entry name" value="NUDIX"/>
    <property type="match status" value="1"/>
</dbReference>
<comment type="cofactor">
    <cofactor evidence="1">
        <name>Mn(2+)</name>
        <dbReference type="ChEBI" id="CHEBI:29035"/>
    </cofactor>
</comment>
<dbReference type="InterPro" id="IPR015797">
    <property type="entry name" value="NUDIX_hydrolase-like_dom_sf"/>
</dbReference>
<geneLocation type="plasmid" evidence="8">
    <name>unnamed1</name>
</geneLocation>
<evidence type="ECO:0000256" key="1">
    <source>
        <dbReference type="ARBA" id="ARBA00001936"/>
    </source>
</evidence>
<evidence type="ECO:0000256" key="3">
    <source>
        <dbReference type="ARBA" id="ARBA00022723"/>
    </source>
</evidence>
<name>A0A494T7S7_SPHPE</name>
<dbReference type="Gene3D" id="3.90.79.10">
    <property type="entry name" value="Nucleoside Triphosphate Pyrophosphohydrolase"/>
    <property type="match status" value="1"/>
</dbReference>
<dbReference type="KEGG" id="spha:D3Y57_05260"/>
<gene>
    <name evidence="8" type="ORF">D3Y57_05260</name>
</gene>
<dbReference type="InterPro" id="IPR000086">
    <property type="entry name" value="NUDIX_hydrolase_dom"/>
</dbReference>
<dbReference type="PANTHER" id="PTHR12318">
    <property type="entry name" value="TESTOSTERONE-REGULATED PROTEIN RP2"/>
    <property type="match status" value="1"/>
</dbReference>
<keyword evidence="6" id="KW-0464">Manganese</keyword>
<sequence length="266" mass="28586">MTQANPTAAPAKVAPEVAVPRPAATILVLRDDPFEVLMVRRHGNGQFASALVFPGGLVDPSDRDESWLPLIAGAEGVDTEERALVIAACRETFEESALLLARDDQDRTVGCTVADRSDFRAVVAASGGRLMFDELAHFGHWITPPGAPKRFDTHFFLAAAPAGQEAAADGSETLDFEWVQPHDLLARAKDGDLSILFPTRLNLKRLAESDSVASAMAAARARERFTVTPRVEKREGGIAVVIPAEAGYGETENFHPQSNPKPPRAA</sequence>
<reference evidence="8 9" key="1">
    <citation type="submission" date="2018-09" db="EMBL/GenBank/DDBJ databases">
        <title>Sphingomonas peninsula sp. nov., isolated from fildes peninsula, Antarctic soil.</title>
        <authorList>
            <person name="Yingchao G."/>
        </authorList>
    </citation>
    <scope>NUCLEOTIDE SEQUENCE [LARGE SCALE GENOMIC DNA]</scope>
    <source>
        <strain evidence="8 9">YZ-8</strain>
        <plasmid evidence="8 9">unnamed1</plasmid>
    </source>
</reference>
<dbReference type="GO" id="GO:0016818">
    <property type="term" value="F:hydrolase activity, acting on acid anhydrides, in phosphorus-containing anhydrides"/>
    <property type="evidence" value="ECO:0007669"/>
    <property type="project" value="InterPro"/>
</dbReference>
<dbReference type="AlphaFoldDB" id="A0A494T7S7"/>
<dbReference type="InterPro" id="IPR039121">
    <property type="entry name" value="NUDT19"/>
</dbReference>
<keyword evidence="9" id="KW-1185">Reference proteome</keyword>
<protein>
    <submittedName>
        <fullName evidence="8">NUDIX hydrolase</fullName>
    </submittedName>
</protein>
<proteinExistence type="predicted"/>
<comment type="cofactor">
    <cofactor evidence="2">
        <name>Mg(2+)</name>
        <dbReference type="ChEBI" id="CHEBI:18420"/>
    </cofactor>
</comment>
<keyword evidence="4 8" id="KW-0378">Hydrolase</keyword>